<dbReference type="GO" id="GO:0003684">
    <property type="term" value="F:damaged DNA binding"/>
    <property type="evidence" value="ECO:0007669"/>
    <property type="project" value="InterPro"/>
</dbReference>
<dbReference type="GO" id="GO:0006298">
    <property type="term" value="P:mismatch repair"/>
    <property type="evidence" value="ECO:0007669"/>
    <property type="project" value="TreeGrafter"/>
</dbReference>
<sequence length="153" mass="17424">MTWACSAGGRQRSTSHPWPWVERTDGYVVCEEYKDVLLAAWENEQALIEKKEKEKREKRAVGNWKLLVKGLLIRERLKLRYGDKSEAAVPPAAEGGLSSDEEEGTSSQAETARILAASWPQNREVKEEQKAKCPKKTRREKAAASHLFPFERL</sequence>
<dbReference type="Proteomes" id="UP000664940">
    <property type="component" value="Unassembled WGS sequence"/>
</dbReference>
<reference evidence="2 3" key="1">
    <citation type="journal article" date="2020" name="Nature">
        <title>Six reference-quality genomes reveal evolution of bat adaptations.</title>
        <authorList>
            <person name="Jebb D."/>
            <person name="Huang Z."/>
            <person name="Pippel M."/>
            <person name="Hughes G.M."/>
            <person name="Lavrichenko K."/>
            <person name="Devanna P."/>
            <person name="Winkler S."/>
            <person name="Jermiin L.S."/>
            <person name="Skirmuntt E.C."/>
            <person name="Katzourakis A."/>
            <person name="Burkitt-Gray L."/>
            <person name="Ray D.A."/>
            <person name="Sullivan K.A.M."/>
            <person name="Roscito J.G."/>
            <person name="Kirilenko B.M."/>
            <person name="Davalos L.M."/>
            <person name="Corthals A.P."/>
            <person name="Power M.L."/>
            <person name="Jones G."/>
            <person name="Ransome R.D."/>
            <person name="Dechmann D.K.N."/>
            <person name="Locatelli A.G."/>
            <person name="Puechmaille S.J."/>
            <person name="Fedrigo O."/>
            <person name="Jarvis E.D."/>
            <person name="Hiller M."/>
            <person name="Vernes S.C."/>
            <person name="Myers E.W."/>
            <person name="Teeling E.C."/>
        </authorList>
    </citation>
    <scope>NUCLEOTIDE SEQUENCE [LARGE SCALE GENOMIC DNA]</scope>
    <source>
        <strain evidence="2">Bat1K_MPI-CBG_1</strain>
    </source>
</reference>
<accession>A0A834A2D0</accession>
<dbReference type="GO" id="GO:0003697">
    <property type="term" value="F:single-stranded DNA binding"/>
    <property type="evidence" value="ECO:0007669"/>
    <property type="project" value="TreeGrafter"/>
</dbReference>
<dbReference type="GO" id="GO:0005737">
    <property type="term" value="C:cytoplasm"/>
    <property type="evidence" value="ECO:0007669"/>
    <property type="project" value="TreeGrafter"/>
</dbReference>
<dbReference type="AlphaFoldDB" id="A0A834A2D0"/>
<evidence type="ECO:0000313" key="3">
    <source>
        <dbReference type="Proteomes" id="UP000664940"/>
    </source>
</evidence>
<evidence type="ECO:0000313" key="2">
    <source>
        <dbReference type="EMBL" id="KAF6101690.1"/>
    </source>
</evidence>
<protein>
    <submittedName>
        <fullName evidence="2">XPC complex subunit, DNA damage recognition and repair factor</fullName>
    </submittedName>
</protein>
<organism evidence="2 3">
    <name type="scientific">Phyllostomus discolor</name>
    <name type="common">pale spear-nosed bat</name>
    <dbReference type="NCBI Taxonomy" id="89673"/>
    <lineage>
        <taxon>Eukaryota</taxon>
        <taxon>Metazoa</taxon>
        <taxon>Chordata</taxon>
        <taxon>Craniata</taxon>
        <taxon>Vertebrata</taxon>
        <taxon>Euteleostomi</taxon>
        <taxon>Mammalia</taxon>
        <taxon>Eutheria</taxon>
        <taxon>Laurasiatheria</taxon>
        <taxon>Chiroptera</taxon>
        <taxon>Yangochiroptera</taxon>
        <taxon>Phyllostomidae</taxon>
        <taxon>Phyllostominae</taxon>
        <taxon>Phyllostomus</taxon>
    </lineage>
</organism>
<dbReference type="PANTHER" id="PTHR12135">
    <property type="entry name" value="DNA REPAIR PROTEIN XP-C / RAD4"/>
    <property type="match status" value="1"/>
</dbReference>
<dbReference type="GO" id="GO:0071942">
    <property type="term" value="C:XPC complex"/>
    <property type="evidence" value="ECO:0007669"/>
    <property type="project" value="TreeGrafter"/>
</dbReference>
<gene>
    <name evidence="2" type="ORF">HJG60_020411</name>
</gene>
<dbReference type="GO" id="GO:0000111">
    <property type="term" value="C:nucleotide-excision repair factor 2 complex"/>
    <property type="evidence" value="ECO:0007669"/>
    <property type="project" value="TreeGrafter"/>
</dbReference>
<comment type="caution">
    <text evidence="2">The sequence shown here is derived from an EMBL/GenBank/DDBJ whole genome shotgun (WGS) entry which is preliminary data.</text>
</comment>
<dbReference type="EMBL" id="JABVXQ010000007">
    <property type="protein sequence ID" value="KAF6101690.1"/>
    <property type="molecule type" value="Genomic_DNA"/>
</dbReference>
<dbReference type="InterPro" id="IPR004583">
    <property type="entry name" value="DNA_repair_Rad4"/>
</dbReference>
<feature type="region of interest" description="Disordered" evidence="1">
    <location>
        <begin position="84"/>
        <end position="153"/>
    </location>
</feature>
<proteinExistence type="predicted"/>
<dbReference type="PANTHER" id="PTHR12135:SF0">
    <property type="entry name" value="DNA REPAIR PROTEIN COMPLEMENTING XP-C CELLS"/>
    <property type="match status" value="1"/>
</dbReference>
<name>A0A834A2D0_9CHIR</name>
<evidence type="ECO:0000256" key="1">
    <source>
        <dbReference type="SAM" id="MobiDB-lite"/>
    </source>
</evidence>
<dbReference type="GO" id="GO:0006289">
    <property type="term" value="P:nucleotide-excision repair"/>
    <property type="evidence" value="ECO:0007669"/>
    <property type="project" value="InterPro"/>
</dbReference>